<dbReference type="GO" id="GO:0007214">
    <property type="term" value="P:gamma-aminobutyric acid signaling pathway"/>
    <property type="evidence" value="ECO:0007669"/>
    <property type="project" value="TreeGrafter"/>
</dbReference>
<keyword evidence="4" id="KW-0297">G-protein coupled receptor</keyword>
<keyword evidence="2 10" id="KW-0812">Transmembrane</keyword>
<evidence type="ECO:0000256" key="5">
    <source>
        <dbReference type="ARBA" id="ARBA00023136"/>
    </source>
</evidence>
<dbReference type="PANTHER" id="PTHR10519:SF20">
    <property type="entry name" value="G-PROTEIN COUPLED RECEPTOR 156-RELATED"/>
    <property type="match status" value="1"/>
</dbReference>
<evidence type="ECO:0000256" key="8">
    <source>
        <dbReference type="ARBA" id="ARBA00023224"/>
    </source>
</evidence>
<dbReference type="AlphaFoldDB" id="A0A0L0GD17"/>
<feature type="transmembrane region" description="Helical" evidence="10">
    <location>
        <begin position="522"/>
        <end position="542"/>
    </location>
</feature>
<dbReference type="Proteomes" id="UP000054560">
    <property type="component" value="Unassembled WGS sequence"/>
</dbReference>
<dbReference type="eggNOG" id="KOG1055">
    <property type="taxonomic scope" value="Eukaryota"/>
</dbReference>
<keyword evidence="13" id="KW-1185">Reference proteome</keyword>
<feature type="domain" description="G-protein coupled receptors family 3 profile" evidence="11">
    <location>
        <begin position="405"/>
        <end position="645"/>
    </location>
</feature>
<evidence type="ECO:0000259" key="11">
    <source>
        <dbReference type="PROSITE" id="PS50259"/>
    </source>
</evidence>
<feature type="transmembrane region" description="Helical" evidence="10">
    <location>
        <begin position="468"/>
        <end position="490"/>
    </location>
</feature>
<evidence type="ECO:0000256" key="4">
    <source>
        <dbReference type="ARBA" id="ARBA00023040"/>
    </source>
</evidence>
<keyword evidence="8" id="KW-0807">Transducer</keyword>
<dbReference type="Pfam" id="PF00003">
    <property type="entry name" value="7tm_3"/>
    <property type="match status" value="1"/>
</dbReference>
<dbReference type="OrthoDB" id="2150267at2759"/>
<protein>
    <recommendedName>
        <fullName evidence="11">G-protein coupled receptors family 3 profile domain-containing protein</fullName>
    </recommendedName>
</protein>
<evidence type="ECO:0000256" key="1">
    <source>
        <dbReference type="ARBA" id="ARBA00004141"/>
    </source>
</evidence>
<name>A0A0L0GD17_9EUKA</name>
<dbReference type="InterPro" id="IPR000337">
    <property type="entry name" value="GPCR_3"/>
</dbReference>
<feature type="transmembrane region" description="Helical" evidence="10">
    <location>
        <begin position="562"/>
        <end position="584"/>
    </location>
</feature>
<dbReference type="RefSeq" id="XP_014160814.1">
    <property type="nucleotide sequence ID" value="XM_014305339.1"/>
</dbReference>
<feature type="compositionally biased region" description="Low complexity" evidence="9">
    <location>
        <begin position="755"/>
        <end position="783"/>
    </location>
</feature>
<keyword evidence="5 10" id="KW-0472">Membrane</keyword>
<reference evidence="12 13" key="1">
    <citation type="submission" date="2011-02" db="EMBL/GenBank/DDBJ databases">
        <title>The Genome Sequence of Sphaeroforma arctica JP610.</title>
        <authorList>
            <consortium name="The Broad Institute Genome Sequencing Platform"/>
            <person name="Russ C."/>
            <person name="Cuomo C."/>
            <person name="Young S.K."/>
            <person name="Zeng Q."/>
            <person name="Gargeya S."/>
            <person name="Alvarado L."/>
            <person name="Berlin A."/>
            <person name="Chapman S.B."/>
            <person name="Chen Z."/>
            <person name="Freedman E."/>
            <person name="Gellesch M."/>
            <person name="Goldberg J."/>
            <person name="Griggs A."/>
            <person name="Gujja S."/>
            <person name="Heilman E."/>
            <person name="Heiman D."/>
            <person name="Howarth C."/>
            <person name="Mehta T."/>
            <person name="Neiman D."/>
            <person name="Pearson M."/>
            <person name="Roberts A."/>
            <person name="Saif S."/>
            <person name="Shea T."/>
            <person name="Shenoy N."/>
            <person name="Sisk P."/>
            <person name="Stolte C."/>
            <person name="Sykes S."/>
            <person name="White J."/>
            <person name="Yandava C."/>
            <person name="Burger G."/>
            <person name="Gray M.W."/>
            <person name="Holland P.W.H."/>
            <person name="King N."/>
            <person name="Lang F.B.F."/>
            <person name="Roger A.J."/>
            <person name="Ruiz-Trillo I."/>
            <person name="Haas B."/>
            <person name="Nusbaum C."/>
            <person name="Birren B."/>
        </authorList>
    </citation>
    <scope>NUCLEOTIDE SEQUENCE [LARGE SCALE GENOMIC DNA]</scope>
    <source>
        <strain evidence="12 13">JP610</strain>
    </source>
</reference>
<evidence type="ECO:0000313" key="13">
    <source>
        <dbReference type="Proteomes" id="UP000054560"/>
    </source>
</evidence>
<evidence type="ECO:0000256" key="2">
    <source>
        <dbReference type="ARBA" id="ARBA00022692"/>
    </source>
</evidence>
<keyword evidence="3 10" id="KW-1133">Transmembrane helix</keyword>
<evidence type="ECO:0000256" key="9">
    <source>
        <dbReference type="SAM" id="MobiDB-lite"/>
    </source>
</evidence>
<proteinExistence type="predicted"/>
<feature type="region of interest" description="Disordered" evidence="9">
    <location>
        <begin position="664"/>
        <end position="713"/>
    </location>
</feature>
<accession>A0A0L0GD17</accession>
<dbReference type="InterPro" id="IPR017978">
    <property type="entry name" value="GPCR_3_C"/>
</dbReference>
<dbReference type="PRINTS" id="PR00248">
    <property type="entry name" value="GPCRMGR"/>
</dbReference>
<dbReference type="EMBL" id="KQ241630">
    <property type="protein sequence ID" value="KNC86912.1"/>
    <property type="molecule type" value="Genomic_DNA"/>
</dbReference>
<dbReference type="SMART" id="SM01411">
    <property type="entry name" value="Ephrin_rec_like"/>
    <property type="match status" value="1"/>
</dbReference>
<feature type="transmembrane region" description="Helical" evidence="10">
    <location>
        <begin position="404"/>
        <end position="429"/>
    </location>
</feature>
<feature type="transmembrane region" description="Helical" evidence="10">
    <location>
        <begin position="596"/>
        <end position="618"/>
    </location>
</feature>
<feature type="compositionally biased region" description="Basic and acidic residues" evidence="9">
    <location>
        <begin position="668"/>
        <end position="685"/>
    </location>
</feature>
<feature type="region of interest" description="Disordered" evidence="9">
    <location>
        <begin position="751"/>
        <end position="786"/>
    </location>
</feature>
<keyword evidence="6" id="KW-0675">Receptor</keyword>
<dbReference type="PANTHER" id="PTHR10519">
    <property type="entry name" value="GABA-B RECEPTOR"/>
    <property type="match status" value="1"/>
</dbReference>
<evidence type="ECO:0000256" key="7">
    <source>
        <dbReference type="ARBA" id="ARBA00023180"/>
    </source>
</evidence>
<evidence type="ECO:0000256" key="6">
    <source>
        <dbReference type="ARBA" id="ARBA00023170"/>
    </source>
</evidence>
<sequence length="832" mass="91616">MCMRQQVRKTAAVPCPVGTWVAGTTSRYNSTCVECAPNYFKADPGNAQCVLCPTGQYNDVYGSPKCDYCITDSVADATTNPSRGKFNLTNTCPYVIAQPNDAILLGPMWNTSSGESWTYDVISLPSNQTDGYLFDYEEGVPFVFDPLDSINHKLLSREYSVTTPFRFIKDEPGYPSYPPEDFTPGFYKDYPPQNIFGNPDQEFFRPYRYDGGEVSFIVDVSMPELNYTLNPPEDAAVLTTWYITDIWMFVQRDSANITGVDLYNYDDEQWYPVFRGSLGPMKGSFIDDTTYYTVVNFCRRDIKTNRLRLTFDTKSQTKESMGVSIDSFTAACYLEQRKKRYWTLTDPGARAWFVPLGNYSQQLFSKALQLAKYSCDGDGPWNESIQLQVNSVVLNEEGSISTPILATMIALVVACEVVLVLTFCGVMYYRHEHARLKKASPVFMMLMLVGGIISLPVPLIYLATEGSWGCYTGMCLWNCGFVITFGALFIKTYRIRMIFGSDIAKLKNSGASLGDNQLLQHLGGMFVVCSVGLSIYLALYPISRDSQILAGIEWQVCEVGPLQAILVGIQLAIMVLGAMLAYQVRSAPSDFSESKMIGLSIYNWVFITIVAIVTILATDSGVNVQLIIMTMYMVLVYMVVNCLMVVFKLWKVFRSEVQRLSNHNTSAAKDDSYNTRNHEASDRSGGDSIAQPSQRQLLPMSGPSGQGDRGSAGILHVKGVSEPINTDKQSSSGNFNSVMFTSSGGGLLSYPTAASSSSNGSLQRSNSNNATPNNTTGNTNSAATRKREYKRAAGVIKGPGSASINTAACVDDRCIVEADDVAEGASSDLTEV</sequence>
<dbReference type="GO" id="GO:0038039">
    <property type="term" value="C:G protein-coupled receptor heterodimeric complex"/>
    <property type="evidence" value="ECO:0007669"/>
    <property type="project" value="TreeGrafter"/>
</dbReference>
<feature type="transmembrane region" description="Helical" evidence="10">
    <location>
        <begin position="441"/>
        <end position="462"/>
    </location>
</feature>
<feature type="transmembrane region" description="Helical" evidence="10">
    <location>
        <begin position="624"/>
        <end position="650"/>
    </location>
</feature>
<organism evidence="12 13">
    <name type="scientific">Sphaeroforma arctica JP610</name>
    <dbReference type="NCBI Taxonomy" id="667725"/>
    <lineage>
        <taxon>Eukaryota</taxon>
        <taxon>Ichthyosporea</taxon>
        <taxon>Ichthyophonida</taxon>
        <taxon>Sphaeroforma</taxon>
    </lineage>
</organism>
<gene>
    <name evidence="12" type="ORF">SARC_00957</name>
</gene>
<evidence type="ECO:0000256" key="10">
    <source>
        <dbReference type="SAM" id="Phobius"/>
    </source>
</evidence>
<comment type="subcellular location">
    <subcellularLocation>
        <location evidence="1">Membrane</location>
        <topology evidence="1">Multi-pass membrane protein</topology>
    </subcellularLocation>
</comment>
<dbReference type="InterPro" id="IPR002455">
    <property type="entry name" value="GPCR3_GABA-B"/>
</dbReference>
<dbReference type="PROSITE" id="PS50259">
    <property type="entry name" value="G_PROTEIN_RECEP_F3_4"/>
    <property type="match status" value="1"/>
</dbReference>
<dbReference type="GO" id="GO:0004965">
    <property type="term" value="F:G protein-coupled GABA receptor activity"/>
    <property type="evidence" value="ECO:0007669"/>
    <property type="project" value="InterPro"/>
</dbReference>
<dbReference type="GeneID" id="25901461"/>
<evidence type="ECO:0000256" key="3">
    <source>
        <dbReference type="ARBA" id="ARBA00022989"/>
    </source>
</evidence>
<evidence type="ECO:0000313" key="12">
    <source>
        <dbReference type="EMBL" id="KNC86912.1"/>
    </source>
</evidence>
<keyword evidence="7" id="KW-0325">Glycoprotein</keyword>
<dbReference type="Gene3D" id="2.10.50.10">
    <property type="entry name" value="Tumor Necrosis Factor Receptor, subunit A, domain 2"/>
    <property type="match status" value="1"/>
</dbReference>